<dbReference type="Pfam" id="PF13416">
    <property type="entry name" value="SBP_bac_8"/>
    <property type="match status" value="1"/>
</dbReference>
<accession>A0ABN7RRB3</accession>
<dbReference type="Pfam" id="PF12010">
    <property type="entry name" value="DUF3502"/>
    <property type="match status" value="1"/>
</dbReference>
<dbReference type="InterPro" id="IPR022627">
    <property type="entry name" value="DUF3502"/>
</dbReference>
<evidence type="ECO:0000313" key="4">
    <source>
        <dbReference type="EMBL" id="CAG5084192.1"/>
    </source>
</evidence>
<keyword evidence="2" id="KW-0732">Signal</keyword>
<keyword evidence="5" id="KW-1185">Reference proteome</keyword>
<dbReference type="PROSITE" id="PS51257">
    <property type="entry name" value="PROKAR_LIPOPROTEIN"/>
    <property type="match status" value="1"/>
</dbReference>
<dbReference type="PROSITE" id="PS50008">
    <property type="entry name" value="PIPLC_Y_DOMAIN"/>
    <property type="match status" value="1"/>
</dbReference>
<feature type="chain" id="PRO_5046616173" evidence="2">
    <location>
        <begin position="25"/>
        <end position="522"/>
    </location>
</feature>
<proteinExistence type="predicted"/>
<dbReference type="InterPro" id="IPR050490">
    <property type="entry name" value="Bact_solute-bd_prot1"/>
</dbReference>
<comment type="caution">
    <text evidence="4">The sequence shown here is derived from an EMBL/GenBank/DDBJ whole genome shotgun (WGS) entry which is preliminary data.</text>
</comment>
<dbReference type="SUPFAM" id="SSF53850">
    <property type="entry name" value="Periplasmic binding protein-like II"/>
    <property type="match status" value="1"/>
</dbReference>
<organism evidence="4 5">
    <name type="scientific">Thermobacillus xylanilyticus</name>
    <dbReference type="NCBI Taxonomy" id="76633"/>
    <lineage>
        <taxon>Bacteria</taxon>
        <taxon>Bacillati</taxon>
        <taxon>Bacillota</taxon>
        <taxon>Bacilli</taxon>
        <taxon>Bacillales</taxon>
        <taxon>Paenibacillaceae</taxon>
        <taxon>Thermobacillus</taxon>
    </lineage>
</organism>
<evidence type="ECO:0000313" key="5">
    <source>
        <dbReference type="Proteomes" id="UP000681526"/>
    </source>
</evidence>
<gene>
    <name evidence="4" type="primary">txxe 1672</name>
    <name evidence="4" type="ORF">TXXE_07575</name>
</gene>
<dbReference type="EMBL" id="CAJRAY010000035">
    <property type="protein sequence ID" value="CAG5084192.1"/>
    <property type="molecule type" value="Genomic_DNA"/>
</dbReference>
<dbReference type="InterPro" id="IPR001711">
    <property type="entry name" value="PLipase_C_Pinositol-sp_Y"/>
</dbReference>
<feature type="compositionally biased region" description="Gly residues" evidence="1">
    <location>
        <begin position="33"/>
        <end position="51"/>
    </location>
</feature>
<feature type="domain" description="PI-PLC Y-box" evidence="3">
    <location>
        <begin position="410"/>
        <end position="464"/>
    </location>
</feature>
<name>A0ABN7RRB3_THEXY</name>
<dbReference type="PANTHER" id="PTHR43649:SF17">
    <property type="entry name" value="ABC TRANSPORTER SOLUTE BINDING PROTEIN-SUGAR TRANSPORT"/>
    <property type="match status" value="1"/>
</dbReference>
<sequence length="522" mass="56697">MKQRKKRLTVIFTLLVAVALVISACGGGGNNNGGGSGGGSNGGSSSDGGGSPSPSSGNDGGGSSDLPPYELSLYYPGTPQKDEKVVEEAINKILKEKINATLDIVPIEWGAWDDRMNLMIASREKADIIFTAQWNGHAVNVGKGAFLELGDLLQKHGQGILETLDPAFLEGAKINGKNYGVPTNKELAAAGGIVYDKTIAEELGLDMSSVKTPQDLTPILEKVKQGRPDVVPVWSNGGLFNSHFFANYDFLGDGTIPGAILKDMDDTTVKPVEELDRYKEYLALAREWYQKGYINKDAATTQQSSNDIWQARGTFMTVEPMKPGKAEEIASAASRSGELEQIIMTSKTVATSETAGSMLAISSTSEDPERAMMFINLLHTDKELNNLLNFGIEGVHYTRNGEIISPTDKTADYSPGSAWMFGNQFLNYVWDSEDPEKWNKFREFNQNAHVSPGLGFVFNSDPVKSEVGALANVIEQYQRALETGSVDPDKVLPEYLNALRAAGLDKVVQEKQRQFDEFLASK</sequence>
<evidence type="ECO:0000256" key="2">
    <source>
        <dbReference type="SAM" id="SignalP"/>
    </source>
</evidence>
<dbReference type="PANTHER" id="PTHR43649">
    <property type="entry name" value="ARABINOSE-BINDING PROTEIN-RELATED"/>
    <property type="match status" value="1"/>
</dbReference>
<evidence type="ECO:0000259" key="3">
    <source>
        <dbReference type="PROSITE" id="PS50008"/>
    </source>
</evidence>
<evidence type="ECO:0000256" key="1">
    <source>
        <dbReference type="SAM" id="MobiDB-lite"/>
    </source>
</evidence>
<dbReference type="InterPro" id="IPR006059">
    <property type="entry name" value="SBP"/>
</dbReference>
<dbReference type="Gene3D" id="3.40.190.10">
    <property type="entry name" value="Periplasmic binding protein-like II"/>
    <property type="match status" value="1"/>
</dbReference>
<feature type="signal peptide" evidence="2">
    <location>
        <begin position="1"/>
        <end position="24"/>
    </location>
</feature>
<dbReference type="RefSeq" id="WP_213484091.1">
    <property type="nucleotide sequence ID" value="NZ_CAJRAY010000035.1"/>
</dbReference>
<protein>
    <submittedName>
        <fullName evidence="4">Extracellular solute-binding protein family 1</fullName>
    </submittedName>
</protein>
<reference evidence="4 5" key="1">
    <citation type="submission" date="2021-04" db="EMBL/GenBank/DDBJ databases">
        <authorList>
            <person name="Rakotoarivonina H."/>
        </authorList>
    </citation>
    <scope>NUCLEOTIDE SEQUENCE [LARGE SCALE GENOMIC DNA]</scope>
    <source>
        <strain evidence="4 5">XE</strain>
    </source>
</reference>
<dbReference type="Proteomes" id="UP000681526">
    <property type="component" value="Unassembled WGS sequence"/>
</dbReference>
<feature type="region of interest" description="Disordered" evidence="1">
    <location>
        <begin position="33"/>
        <end position="63"/>
    </location>
</feature>